<organism evidence="2 3">
    <name type="scientific">Pholiota conissans</name>
    <dbReference type="NCBI Taxonomy" id="109636"/>
    <lineage>
        <taxon>Eukaryota</taxon>
        <taxon>Fungi</taxon>
        <taxon>Dikarya</taxon>
        <taxon>Basidiomycota</taxon>
        <taxon>Agaricomycotina</taxon>
        <taxon>Agaricomycetes</taxon>
        <taxon>Agaricomycetidae</taxon>
        <taxon>Agaricales</taxon>
        <taxon>Agaricineae</taxon>
        <taxon>Strophariaceae</taxon>
        <taxon>Pholiota</taxon>
    </lineage>
</organism>
<keyword evidence="3" id="KW-1185">Reference proteome</keyword>
<evidence type="ECO:0000256" key="1">
    <source>
        <dbReference type="SAM" id="Phobius"/>
    </source>
</evidence>
<dbReference type="AlphaFoldDB" id="A0A9P5YIQ5"/>
<proteinExistence type="predicted"/>
<evidence type="ECO:0000313" key="2">
    <source>
        <dbReference type="EMBL" id="KAF9470598.1"/>
    </source>
</evidence>
<dbReference type="Proteomes" id="UP000807469">
    <property type="component" value="Unassembled WGS sequence"/>
</dbReference>
<evidence type="ECO:0000313" key="3">
    <source>
        <dbReference type="Proteomes" id="UP000807469"/>
    </source>
</evidence>
<gene>
    <name evidence="2" type="ORF">BDN70DRAFT_939570</name>
</gene>
<dbReference type="EMBL" id="MU155914">
    <property type="protein sequence ID" value="KAF9470598.1"/>
    <property type="molecule type" value="Genomic_DNA"/>
</dbReference>
<keyword evidence="1" id="KW-0812">Transmembrane</keyword>
<keyword evidence="1" id="KW-1133">Transmembrane helix</keyword>
<protein>
    <submittedName>
        <fullName evidence="2">Uncharacterized protein</fullName>
    </submittedName>
</protein>
<reference evidence="2" key="1">
    <citation type="submission" date="2020-11" db="EMBL/GenBank/DDBJ databases">
        <authorList>
            <consortium name="DOE Joint Genome Institute"/>
            <person name="Ahrendt S."/>
            <person name="Riley R."/>
            <person name="Andreopoulos W."/>
            <person name="Labutti K."/>
            <person name="Pangilinan J."/>
            <person name="Ruiz-Duenas F.J."/>
            <person name="Barrasa J.M."/>
            <person name="Sanchez-Garcia M."/>
            <person name="Camarero S."/>
            <person name="Miyauchi S."/>
            <person name="Serrano A."/>
            <person name="Linde D."/>
            <person name="Babiker R."/>
            <person name="Drula E."/>
            <person name="Ayuso-Fernandez I."/>
            <person name="Pacheco R."/>
            <person name="Padilla G."/>
            <person name="Ferreira P."/>
            <person name="Barriuso J."/>
            <person name="Kellner H."/>
            <person name="Castanera R."/>
            <person name="Alfaro M."/>
            <person name="Ramirez L."/>
            <person name="Pisabarro A.G."/>
            <person name="Kuo A."/>
            <person name="Tritt A."/>
            <person name="Lipzen A."/>
            <person name="He G."/>
            <person name="Yan M."/>
            <person name="Ng V."/>
            <person name="Cullen D."/>
            <person name="Martin F."/>
            <person name="Rosso M.-N."/>
            <person name="Henrissat B."/>
            <person name="Hibbett D."/>
            <person name="Martinez A.T."/>
            <person name="Grigoriev I.V."/>
        </authorList>
    </citation>
    <scope>NUCLEOTIDE SEQUENCE</scope>
    <source>
        <strain evidence="2">CIRM-BRFM 674</strain>
    </source>
</reference>
<comment type="caution">
    <text evidence="2">The sequence shown here is derived from an EMBL/GenBank/DDBJ whole genome shotgun (WGS) entry which is preliminary data.</text>
</comment>
<accession>A0A9P5YIQ5</accession>
<sequence>MASSSLLQSVRCLRACVVFVVVHLANRSSSFAVGLVSSSPSVVVLSYTVRPILPLFFFILARSMAVVLAACPSLPFVASARRPPSSRGRPMSSYASSVLALALATSSPPIRSQFHRLGSTSASVAVRDVRRWFVVVRERPFILLARRLSIHPLLARIRRHTYPPSCSPVVVAR</sequence>
<name>A0A9P5YIQ5_9AGAR</name>
<keyword evidence="1" id="KW-0472">Membrane</keyword>
<feature type="transmembrane region" description="Helical" evidence="1">
    <location>
        <begin position="56"/>
        <end position="77"/>
    </location>
</feature>